<dbReference type="Gene3D" id="3.30.70.270">
    <property type="match status" value="2"/>
</dbReference>
<dbReference type="SUPFAM" id="SSF56672">
    <property type="entry name" value="DNA/RNA polymerases"/>
    <property type="match status" value="1"/>
</dbReference>
<dbReference type="OrthoDB" id="7698356at2759"/>
<dbReference type="PANTHER" id="PTHR37984">
    <property type="entry name" value="PROTEIN CBG26694"/>
    <property type="match status" value="1"/>
</dbReference>
<keyword evidence="4" id="KW-1185">Reference proteome</keyword>
<dbReference type="EMBL" id="LBMM01012028">
    <property type="protein sequence ID" value="KMQ86468.1"/>
    <property type="molecule type" value="Genomic_DNA"/>
</dbReference>
<protein>
    <recommendedName>
        <fullName evidence="1">RNA-directed DNA polymerase</fullName>
        <ecNumber evidence="1">2.7.7.49</ecNumber>
    </recommendedName>
</protein>
<dbReference type="PANTHER" id="PTHR37984:SF5">
    <property type="entry name" value="PROTEIN NYNRIN-LIKE"/>
    <property type="match status" value="1"/>
</dbReference>
<dbReference type="PaxDb" id="67767-A0A0J7K7K9"/>
<reference evidence="3 4" key="1">
    <citation type="submission" date="2015-04" db="EMBL/GenBank/DDBJ databases">
        <title>Lasius niger genome sequencing.</title>
        <authorList>
            <person name="Konorov E.A."/>
            <person name="Nikitin M.A."/>
            <person name="Kirill M.V."/>
            <person name="Chang P."/>
        </authorList>
    </citation>
    <scope>NUCLEOTIDE SEQUENCE [LARGE SCALE GENOMIC DNA]</scope>
    <source>
        <tissue evidence="3">Whole</tissue>
    </source>
</reference>
<sequence>MPFGLRNAAQTFQRFINQVIKDLDFVYAYIDDLIIASSSLEEHKQHLRTIFRRLEEHGLHINVEKCVFGAETVEYLGYKISQKGFAPLPDKVKALQEYKKPKDIQELRRFLGAVNFYRRFLPNAAATQAPLNKYLKDLKKSDKRPIEWTNEATEAFERTKQDLTNATLLAHLAL</sequence>
<evidence type="ECO:0000259" key="2">
    <source>
        <dbReference type="PROSITE" id="PS50878"/>
    </source>
</evidence>
<dbReference type="FunFam" id="3.30.70.270:FF:000020">
    <property type="entry name" value="Transposon Tf2-6 polyprotein-like Protein"/>
    <property type="match status" value="1"/>
</dbReference>
<dbReference type="InterPro" id="IPR043128">
    <property type="entry name" value="Rev_trsase/Diguanyl_cyclase"/>
</dbReference>
<dbReference type="Proteomes" id="UP000036403">
    <property type="component" value="Unassembled WGS sequence"/>
</dbReference>
<dbReference type="GO" id="GO:0003964">
    <property type="term" value="F:RNA-directed DNA polymerase activity"/>
    <property type="evidence" value="ECO:0007669"/>
    <property type="project" value="UniProtKB-EC"/>
</dbReference>
<dbReference type="InterPro" id="IPR043502">
    <property type="entry name" value="DNA/RNA_pol_sf"/>
</dbReference>
<feature type="domain" description="Reverse transcriptase" evidence="2">
    <location>
        <begin position="1"/>
        <end position="80"/>
    </location>
</feature>
<dbReference type="PROSITE" id="PS50878">
    <property type="entry name" value="RT_POL"/>
    <property type="match status" value="1"/>
</dbReference>
<dbReference type="Pfam" id="PF00078">
    <property type="entry name" value="RVT_1"/>
    <property type="match status" value="1"/>
</dbReference>
<dbReference type="FunFam" id="3.30.70.270:FF:000003">
    <property type="entry name" value="Transposon Ty3-G Gag-Pol polyprotein"/>
    <property type="match status" value="1"/>
</dbReference>
<dbReference type="EC" id="2.7.7.49" evidence="1"/>
<accession>A0A0J7K7K9</accession>
<dbReference type="CDD" id="cd01647">
    <property type="entry name" value="RT_LTR"/>
    <property type="match status" value="1"/>
</dbReference>
<evidence type="ECO:0000313" key="4">
    <source>
        <dbReference type="Proteomes" id="UP000036403"/>
    </source>
</evidence>
<dbReference type="InterPro" id="IPR000477">
    <property type="entry name" value="RT_dom"/>
</dbReference>
<evidence type="ECO:0000313" key="3">
    <source>
        <dbReference type="EMBL" id="KMQ86468.1"/>
    </source>
</evidence>
<evidence type="ECO:0000256" key="1">
    <source>
        <dbReference type="ARBA" id="ARBA00012493"/>
    </source>
</evidence>
<dbReference type="AlphaFoldDB" id="A0A0J7K7K9"/>
<gene>
    <name evidence="3" type="ORF">RF55_14535</name>
</gene>
<organism evidence="3 4">
    <name type="scientific">Lasius niger</name>
    <name type="common">Black garden ant</name>
    <dbReference type="NCBI Taxonomy" id="67767"/>
    <lineage>
        <taxon>Eukaryota</taxon>
        <taxon>Metazoa</taxon>
        <taxon>Ecdysozoa</taxon>
        <taxon>Arthropoda</taxon>
        <taxon>Hexapoda</taxon>
        <taxon>Insecta</taxon>
        <taxon>Pterygota</taxon>
        <taxon>Neoptera</taxon>
        <taxon>Endopterygota</taxon>
        <taxon>Hymenoptera</taxon>
        <taxon>Apocrita</taxon>
        <taxon>Aculeata</taxon>
        <taxon>Formicoidea</taxon>
        <taxon>Formicidae</taxon>
        <taxon>Formicinae</taxon>
        <taxon>Lasius</taxon>
        <taxon>Lasius</taxon>
    </lineage>
</organism>
<dbReference type="STRING" id="67767.A0A0J7K7K9"/>
<proteinExistence type="predicted"/>
<name>A0A0J7K7K9_LASNI</name>
<comment type="caution">
    <text evidence="3">The sequence shown here is derived from an EMBL/GenBank/DDBJ whole genome shotgun (WGS) entry which is preliminary data.</text>
</comment>
<dbReference type="InterPro" id="IPR050951">
    <property type="entry name" value="Retrovirus_Pol_polyprotein"/>
</dbReference>